<sequence length="230" mass="24745">MPAIDYITSWPRIEQVSAGRGQGAPLPPTAMATCSRHCKRQSPRAVLLVNFLPQDVPDLVRVEFFWKMDNPDSPDSLASDQLTVDLLSPRSKRRRAHDADADGRRTPDLAKNNNNDVGFVLMDGEHHENGDDDDEVGIVGPFPGGLWGADHRVGIGGFSGGYDIGGALKFRGRAGNTAYPAGGFPSSPGAPTCSGSCRDRTLKSPGDLRFAAFLTANYEFSCDVGRKPVM</sequence>
<evidence type="ECO:0000256" key="1">
    <source>
        <dbReference type="SAM" id="MobiDB-lite"/>
    </source>
</evidence>
<feature type="compositionally biased region" description="Basic and acidic residues" evidence="1">
    <location>
        <begin position="97"/>
        <end position="108"/>
    </location>
</feature>
<reference evidence="2" key="1">
    <citation type="journal article" date="2023" name="G3 (Bethesda)">
        <title>Whole genome assemblies of Zophobas morio and Tenebrio molitor.</title>
        <authorList>
            <person name="Kaur S."/>
            <person name="Stinson S.A."/>
            <person name="diCenzo G.C."/>
        </authorList>
    </citation>
    <scope>NUCLEOTIDE SEQUENCE</scope>
    <source>
        <strain evidence="2">QUZm001</strain>
    </source>
</reference>
<keyword evidence="3" id="KW-1185">Reference proteome</keyword>
<evidence type="ECO:0000313" key="2">
    <source>
        <dbReference type="EMBL" id="KAJ3655844.1"/>
    </source>
</evidence>
<dbReference type="Proteomes" id="UP001168821">
    <property type="component" value="Unassembled WGS sequence"/>
</dbReference>
<comment type="caution">
    <text evidence="2">The sequence shown here is derived from an EMBL/GenBank/DDBJ whole genome shotgun (WGS) entry which is preliminary data.</text>
</comment>
<protein>
    <submittedName>
        <fullName evidence="2">Uncharacterized protein</fullName>
    </submittedName>
</protein>
<dbReference type="AlphaFoldDB" id="A0AA38ILN2"/>
<name>A0AA38ILN2_9CUCU</name>
<organism evidence="2 3">
    <name type="scientific">Zophobas morio</name>
    <dbReference type="NCBI Taxonomy" id="2755281"/>
    <lineage>
        <taxon>Eukaryota</taxon>
        <taxon>Metazoa</taxon>
        <taxon>Ecdysozoa</taxon>
        <taxon>Arthropoda</taxon>
        <taxon>Hexapoda</taxon>
        <taxon>Insecta</taxon>
        <taxon>Pterygota</taxon>
        <taxon>Neoptera</taxon>
        <taxon>Endopterygota</taxon>
        <taxon>Coleoptera</taxon>
        <taxon>Polyphaga</taxon>
        <taxon>Cucujiformia</taxon>
        <taxon>Tenebrionidae</taxon>
        <taxon>Zophobas</taxon>
    </lineage>
</organism>
<dbReference type="EMBL" id="JALNTZ010000004">
    <property type="protein sequence ID" value="KAJ3655844.1"/>
    <property type="molecule type" value="Genomic_DNA"/>
</dbReference>
<accession>A0AA38ILN2</accession>
<feature type="region of interest" description="Disordered" evidence="1">
    <location>
        <begin position="74"/>
        <end position="114"/>
    </location>
</feature>
<gene>
    <name evidence="2" type="ORF">Zmor_014954</name>
</gene>
<evidence type="ECO:0000313" key="3">
    <source>
        <dbReference type="Proteomes" id="UP001168821"/>
    </source>
</evidence>
<proteinExistence type="predicted"/>